<reference evidence="10" key="1">
    <citation type="journal article" date="2014" name="Int. J. Syst. Evol. Microbiol.">
        <title>Complete genome sequence of Corynebacterium casei LMG S-19264T (=DSM 44701T), isolated from a smear-ripened cheese.</title>
        <authorList>
            <consortium name="US DOE Joint Genome Institute (JGI-PGF)"/>
            <person name="Walter F."/>
            <person name="Albersmeier A."/>
            <person name="Kalinowski J."/>
            <person name="Ruckert C."/>
        </authorList>
    </citation>
    <scope>NUCLEOTIDE SEQUENCE</scope>
    <source>
        <strain evidence="10">CGMCC 1.12181</strain>
    </source>
</reference>
<name>A0A917FRW6_9GAMM</name>
<dbReference type="Pfam" id="PF01235">
    <property type="entry name" value="Na_Ala_symp"/>
    <property type="match status" value="1"/>
</dbReference>
<dbReference type="PANTHER" id="PTHR30330">
    <property type="entry name" value="AGSS FAMILY TRANSPORTER, SODIUM-ALANINE"/>
    <property type="match status" value="1"/>
</dbReference>
<feature type="transmembrane region" description="Helical" evidence="8">
    <location>
        <begin position="190"/>
        <end position="210"/>
    </location>
</feature>
<evidence type="ECO:0000256" key="2">
    <source>
        <dbReference type="ARBA" id="ARBA00009261"/>
    </source>
</evidence>
<keyword evidence="7 8" id="KW-0472">Membrane</keyword>
<evidence type="ECO:0000313" key="10">
    <source>
        <dbReference type="EMBL" id="GGF98577.1"/>
    </source>
</evidence>
<comment type="caution">
    <text evidence="10">The sequence shown here is derived from an EMBL/GenBank/DDBJ whole genome shotgun (WGS) entry which is preliminary data.</text>
</comment>
<feature type="transmembrane region" description="Helical" evidence="8">
    <location>
        <begin position="397"/>
        <end position="417"/>
    </location>
</feature>
<keyword evidence="6 8" id="KW-1133">Transmembrane helix</keyword>
<dbReference type="RefSeq" id="WP_188365582.1">
    <property type="nucleotide sequence ID" value="NZ_BAABJF010000010.1"/>
</dbReference>
<protein>
    <submittedName>
        <fullName evidence="10">Alanine glycine permease</fullName>
    </submittedName>
</protein>
<reference evidence="10" key="2">
    <citation type="submission" date="2020-09" db="EMBL/GenBank/DDBJ databases">
        <authorList>
            <person name="Sun Q."/>
            <person name="Zhou Y."/>
        </authorList>
    </citation>
    <scope>NUCLEOTIDE SEQUENCE</scope>
    <source>
        <strain evidence="10">CGMCC 1.12181</strain>
    </source>
</reference>
<feature type="transmembrane region" description="Helical" evidence="8">
    <location>
        <begin position="293"/>
        <end position="315"/>
    </location>
</feature>
<feature type="transmembrane region" description="Helical" evidence="8">
    <location>
        <begin position="465"/>
        <end position="484"/>
    </location>
</feature>
<feature type="transmembrane region" description="Helical" evidence="8">
    <location>
        <begin position="263"/>
        <end position="281"/>
    </location>
</feature>
<dbReference type="GO" id="GO:0005283">
    <property type="term" value="F:amino acid:sodium symporter activity"/>
    <property type="evidence" value="ECO:0007669"/>
    <property type="project" value="InterPro"/>
</dbReference>
<evidence type="ECO:0000256" key="9">
    <source>
        <dbReference type="SAM" id="SignalP"/>
    </source>
</evidence>
<dbReference type="Proteomes" id="UP000605253">
    <property type="component" value="Unassembled WGS sequence"/>
</dbReference>
<dbReference type="AlphaFoldDB" id="A0A917FRW6"/>
<feature type="transmembrane region" description="Helical" evidence="8">
    <location>
        <begin position="54"/>
        <end position="72"/>
    </location>
</feature>
<evidence type="ECO:0000256" key="8">
    <source>
        <dbReference type="RuleBase" id="RU363064"/>
    </source>
</evidence>
<organism evidence="10 11">
    <name type="scientific">Marinicella pacifica</name>
    <dbReference type="NCBI Taxonomy" id="1171543"/>
    <lineage>
        <taxon>Bacteria</taxon>
        <taxon>Pseudomonadati</taxon>
        <taxon>Pseudomonadota</taxon>
        <taxon>Gammaproteobacteria</taxon>
        <taxon>Lysobacterales</taxon>
        <taxon>Marinicellaceae</taxon>
        <taxon>Marinicella</taxon>
    </lineage>
</organism>
<feature type="signal peptide" evidence="9">
    <location>
        <begin position="1"/>
        <end position="20"/>
    </location>
</feature>
<evidence type="ECO:0000256" key="3">
    <source>
        <dbReference type="ARBA" id="ARBA00022448"/>
    </source>
</evidence>
<keyword evidence="5 8" id="KW-0812">Transmembrane</keyword>
<keyword evidence="3 8" id="KW-0813">Transport</keyword>
<evidence type="ECO:0000256" key="1">
    <source>
        <dbReference type="ARBA" id="ARBA00004651"/>
    </source>
</evidence>
<comment type="subcellular location">
    <subcellularLocation>
        <location evidence="8">Cell inner membrane</location>
        <topology evidence="8">Multi-pass membrane protein</topology>
    </subcellularLocation>
    <subcellularLocation>
        <location evidence="1">Cell membrane</location>
        <topology evidence="1">Multi-pass membrane protein</topology>
    </subcellularLocation>
</comment>
<dbReference type="PANTHER" id="PTHR30330:SF3">
    <property type="entry name" value="TRANSCRIPTIONAL REGULATOR, LRP FAMILY"/>
    <property type="match status" value="1"/>
</dbReference>
<dbReference type="EMBL" id="BMEO01000009">
    <property type="protein sequence ID" value="GGF98577.1"/>
    <property type="molecule type" value="Genomic_DNA"/>
</dbReference>
<evidence type="ECO:0000256" key="5">
    <source>
        <dbReference type="ARBA" id="ARBA00022692"/>
    </source>
</evidence>
<dbReference type="PRINTS" id="PR00175">
    <property type="entry name" value="NAALASMPORT"/>
</dbReference>
<feature type="transmembrane region" description="Helical" evidence="8">
    <location>
        <begin position="230"/>
        <end position="251"/>
    </location>
</feature>
<keyword evidence="8" id="KW-0769">Symport</keyword>
<comment type="similarity">
    <text evidence="2 8">Belongs to the alanine or glycine:cation symporter (AGCS) (TC 2.A.25) family.</text>
</comment>
<dbReference type="NCBIfam" id="TIGR00835">
    <property type="entry name" value="agcS"/>
    <property type="match status" value="1"/>
</dbReference>
<dbReference type="InterPro" id="IPR001463">
    <property type="entry name" value="Na/Ala_symport"/>
</dbReference>
<keyword evidence="8" id="KW-0997">Cell inner membrane</keyword>
<evidence type="ECO:0000256" key="4">
    <source>
        <dbReference type="ARBA" id="ARBA00022475"/>
    </source>
</evidence>
<accession>A0A917FRW6</accession>
<gene>
    <name evidence="10" type="ORF">GCM10011365_19800</name>
</gene>
<keyword evidence="11" id="KW-1185">Reference proteome</keyword>
<evidence type="ECO:0000256" key="7">
    <source>
        <dbReference type="ARBA" id="ARBA00023136"/>
    </source>
</evidence>
<feature type="chain" id="PRO_5038138344" evidence="9">
    <location>
        <begin position="21"/>
        <end position="504"/>
    </location>
</feature>
<dbReference type="GO" id="GO:0005886">
    <property type="term" value="C:plasma membrane"/>
    <property type="evidence" value="ECO:0007669"/>
    <property type="project" value="UniProtKB-SubCell"/>
</dbReference>
<evidence type="ECO:0000256" key="6">
    <source>
        <dbReference type="ARBA" id="ARBA00022989"/>
    </source>
</evidence>
<feature type="transmembrane region" description="Helical" evidence="8">
    <location>
        <begin position="119"/>
        <end position="143"/>
    </location>
</feature>
<evidence type="ECO:0000313" key="11">
    <source>
        <dbReference type="Proteomes" id="UP000605253"/>
    </source>
</evidence>
<sequence length="504" mass="54256">MYLKKLLAFFLVSASVPAWAVKADEKINAIVQPISDAIAGVVFYSITIPGGYQVPIVLIWLILAATFFTLYYKFVNLRSFRHGFDLIRGKYDYHDADGEVTHFQALSTALSGTVGLGNIAGVAVAVSLGGAGATFWMIVAGFLGMSTKFVECTLGVKYRTVLADGTIHGGPMQYLTKGFSERGFPKFGKFLAIFFAIMCIGGSFGGGNMFQANQSFQQLVSITGGEDSFLVGYGWVFGLIVATFVGITIIGGIKGIAKVTSKLVPFMGIIYVLTGLVIIAMNYQHIPEAFSDIYYGAMDAKAAFGGIVGVLIVGFQRAAFSNEAGIGSAAIAHSAVTTNEPVTEGLVALYEPFIDTVIVCTITALVIGITGYIPAASDNTIQGIELTSAAFASNVSWFPYVLTLAVVLFAFSTMLAWSYYGVRAFTFLFGPGKKQETVYNVMFLVFVVIGASMNLSGVIQFSDAMIFAMSFPNIIGLYFLAPVVKRELKQYYRKLRNDDLPTVD</sequence>
<feature type="transmembrane region" description="Helical" evidence="8">
    <location>
        <begin position="356"/>
        <end position="377"/>
    </location>
</feature>
<feature type="transmembrane region" description="Helical" evidence="8">
    <location>
        <begin position="438"/>
        <end position="459"/>
    </location>
</feature>
<proteinExistence type="inferred from homology"/>
<keyword evidence="4" id="KW-1003">Cell membrane</keyword>
<keyword evidence="9" id="KW-0732">Signal</keyword>
<dbReference type="Gene3D" id="1.20.1740.10">
    <property type="entry name" value="Amino acid/polyamine transporter I"/>
    <property type="match status" value="1"/>
</dbReference>